<feature type="compositionally biased region" description="Low complexity" evidence="2">
    <location>
        <begin position="149"/>
        <end position="161"/>
    </location>
</feature>
<evidence type="ECO:0000256" key="2">
    <source>
        <dbReference type="SAM" id="MobiDB-lite"/>
    </source>
</evidence>
<evidence type="ECO:0000256" key="3">
    <source>
        <dbReference type="SAM" id="Phobius"/>
    </source>
</evidence>
<keyword evidence="6" id="KW-1185">Reference proteome</keyword>
<feature type="region of interest" description="Disordered" evidence="2">
    <location>
        <begin position="149"/>
        <end position="170"/>
    </location>
</feature>
<dbReference type="InterPro" id="IPR001119">
    <property type="entry name" value="SLH_dom"/>
</dbReference>
<feature type="compositionally biased region" description="Polar residues" evidence="2">
    <location>
        <begin position="424"/>
        <end position="447"/>
    </location>
</feature>
<keyword evidence="1" id="KW-0175">Coiled coil</keyword>
<sequence length="994" mass="107961">MALALRISVPLAATHQYFLGQAVIFPRRTRLSRVRFTASPTIRCSNGNAGEATDQSGKPNPRIGAKGEDYAGWTPLENENTTSKLAGFVQIGASLLLAVGFAVVTYTAYARKGSKHAVIYSVTTHQEQQTQLPSTERKDDTEDVLKALESATSSPPSSNESMQEAQGENPQLVVDSESDLHQKKTSPGQDSFPSEEGTVLNAEEDVLSTEHVPVPDLESEKIVGAEVDSKSASFVEETEPTDDGLKAATQVKEVDGLTDDVSSDVPSAVRSSASDQAEASTDKTLVDDTSVVDESAVASPAEGGLSSDVSDVHESSIEPTAEEKTVNDKENEESGASSTEGDAVMNFTSEESEMPDSVVNAEVEASPESKQEAAAFVVSKEDAALTISASLVVPKEVTEDVLEILGLGMSPKEDLTAPEPGHVNRNSSVSETLSSPLGSEYSHSQSVGIPAPSTPSAAAQATPGSIVVPATVDHEQEQALAALQALKVVEQGVDVGGLCTRREYARWLMASTSTLARSPAHKVFPAMYIENSSELAFNDVSPEDPDFPYIQGLAEAGLISSNLSRHDSSEDGRSTDGAIFLPDSPVSRQDLVSWKLALEKHNLGPIDKQVLKTQSGFIDIDRICEDALPFLSADLAAGERSIVASAFGFSRRFQPEKPVTRGQAAIALVTGEAADAVAEEITRLEAEQMAEAAVVAEYALEARAQKQVEEYFDTELKMEREVRLSILKQLEEVRDELEKMIQEREAEQKSLEQTKATVEAERKLFMKFREDADEQLQTLTAYRVEIEIDKDRIGNLRREVEEEKKSLTDLKTELEVEKKALLLARAWAEEEAKAARAHAKILEEARKRWQDQGIEVHVDKELDEQNIPGLPFHYSGPKSSLKRFLQRAPVQDFLAKAAELKDRILERFFQLVEAISRALSGVRQRTSESFHYVGSKVQEVQQNTAAVVSKTAHDVQESTKSTVTGLSASISENTKKIADGCRGEAEKLAQRFKS</sequence>
<feature type="compositionally biased region" description="Low complexity" evidence="2">
    <location>
        <begin position="450"/>
        <end position="462"/>
    </location>
</feature>
<dbReference type="PANTHER" id="PTHR33740">
    <property type="entry name" value="GPI-ANCHORED ADHESIN-LIKE PROTEIN"/>
    <property type="match status" value="1"/>
</dbReference>
<feature type="region of interest" description="Disordered" evidence="2">
    <location>
        <begin position="228"/>
        <end position="366"/>
    </location>
</feature>
<feature type="coiled-coil region" evidence="1">
    <location>
        <begin position="786"/>
        <end position="852"/>
    </location>
</feature>
<keyword evidence="3" id="KW-0472">Membrane</keyword>
<keyword evidence="3" id="KW-1133">Transmembrane helix</keyword>
<name>A0ABD1XTW9_9MARC</name>
<keyword evidence="3" id="KW-0812">Transmembrane</keyword>
<feature type="region of interest" description="Disordered" evidence="2">
    <location>
        <begin position="411"/>
        <end position="462"/>
    </location>
</feature>
<feature type="compositionally biased region" description="Polar residues" evidence="2">
    <location>
        <begin position="45"/>
        <end position="58"/>
    </location>
</feature>
<dbReference type="PANTHER" id="PTHR33740:SF3">
    <property type="entry name" value="GPI-ANCHORED ADHESIN-LIKE PROTEIN"/>
    <property type="match status" value="1"/>
</dbReference>
<feature type="domain" description="SLH" evidence="4">
    <location>
        <begin position="533"/>
        <end position="609"/>
    </location>
</feature>
<evidence type="ECO:0000313" key="6">
    <source>
        <dbReference type="Proteomes" id="UP001605036"/>
    </source>
</evidence>
<proteinExistence type="predicted"/>
<organism evidence="5 6">
    <name type="scientific">Riccia fluitans</name>
    <dbReference type="NCBI Taxonomy" id="41844"/>
    <lineage>
        <taxon>Eukaryota</taxon>
        <taxon>Viridiplantae</taxon>
        <taxon>Streptophyta</taxon>
        <taxon>Embryophyta</taxon>
        <taxon>Marchantiophyta</taxon>
        <taxon>Marchantiopsida</taxon>
        <taxon>Marchantiidae</taxon>
        <taxon>Marchantiales</taxon>
        <taxon>Ricciaceae</taxon>
        <taxon>Riccia</taxon>
    </lineage>
</organism>
<evidence type="ECO:0000256" key="1">
    <source>
        <dbReference type="SAM" id="Coils"/>
    </source>
</evidence>
<gene>
    <name evidence="5" type="ORF">R1flu_023800</name>
</gene>
<reference evidence="5 6" key="1">
    <citation type="submission" date="2024-09" db="EMBL/GenBank/DDBJ databases">
        <title>Chromosome-scale assembly of Riccia fluitans.</title>
        <authorList>
            <person name="Paukszto L."/>
            <person name="Sawicki J."/>
            <person name="Karawczyk K."/>
            <person name="Piernik-Szablinska J."/>
            <person name="Szczecinska M."/>
            <person name="Mazdziarz M."/>
        </authorList>
    </citation>
    <scope>NUCLEOTIDE SEQUENCE [LARGE SCALE GENOMIC DNA]</scope>
    <source>
        <strain evidence="5">Rf_01</strain>
        <tissue evidence="5">Aerial parts of the thallus</tissue>
    </source>
</reference>
<dbReference type="PROSITE" id="PS51272">
    <property type="entry name" value="SLH"/>
    <property type="match status" value="1"/>
</dbReference>
<feature type="compositionally biased region" description="Polar residues" evidence="2">
    <location>
        <begin position="269"/>
        <end position="279"/>
    </location>
</feature>
<feature type="region of interest" description="Disordered" evidence="2">
    <location>
        <begin position="177"/>
        <end position="196"/>
    </location>
</feature>
<protein>
    <recommendedName>
        <fullName evidence="4">SLH domain-containing protein</fullName>
    </recommendedName>
</protein>
<comment type="caution">
    <text evidence="5">The sequence shown here is derived from an EMBL/GenBank/DDBJ whole genome shotgun (WGS) entry which is preliminary data.</text>
</comment>
<feature type="transmembrane region" description="Helical" evidence="3">
    <location>
        <begin position="85"/>
        <end position="109"/>
    </location>
</feature>
<evidence type="ECO:0000313" key="5">
    <source>
        <dbReference type="EMBL" id="KAL2612108.1"/>
    </source>
</evidence>
<feature type="coiled-coil region" evidence="1">
    <location>
        <begin position="723"/>
        <end position="761"/>
    </location>
</feature>
<dbReference type="EMBL" id="JBHFFA010000007">
    <property type="protein sequence ID" value="KAL2612108.1"/>
    <property type="molecule type" value="Genomic_DNA"/>
</dbReference>
<dbReference type="AlphaFoldDB" id="A0ABD1XTW9"/>
<dbReference type="Proteomes" id="UP001605036">
    <property type="component" value="Unassembled WGS sequence"/>
</dbReference>
<accession>A0ABD1XTW9</accession>
<feature type="compositionally biased region" description="Basic and acidic residues" evidence="2">
    <location>
        <begin position="310"/>
        <end position="329"/>
    </location>
</feature>
<feature type="region of interest" description="Disordered" evidence="2">
    <location>
        <begin position="45"/>
        <end position="66"/>
    </location>
</feature>
<evidence type="ECO:0000259" key="4">
    <source>
        <dbReference type="PROSITE" id="PS51272"/>
    </source>
</evidence>